<dbReference type="AlphaFoldDB" id="A0A8J5I168"/>
<evidence type="ECO:0000256" key="1">
    <source>
        <dbReference type="ARBA" id="ARBA00004141"/>
    </source>
</evidence>
<sequence>MVLKFLLGPAVMAAPSAAFGLRGDLLWIAIVQAALPCGVVPFVFAKEYNLHADILSTVARGVKHQQHNVRGRRNSSTSLRRRWEDQRGGNRWQKMPRGSDGNAAGSLDDEAHPDHGGAEAHQKSHYLFHLDRPHLVSRQIQVYNHINQSRKFTGS</sequence>
<dbReference type="PANTHER" id="PTHR31752:SF18">
    <property type="entry name" value="AUXIN EFFLUX CARRIER COMPONENT 1"/>
    <property type="match status" value="1"/>
</dbReference>
<keyword evidence="6" id="KW-0472">Membrane</keyword>
<comment type="similarity">
    <text evidence="2">Belongs to the auxin efflux carrier (TC 2.A.69.1) family.</text>
</comment>
<dbReference type="EMBL" id="JACMSC010000004">
    <property type="protein sequence ID" value="KAG6525187.1"/>
    <property type="molecule type" value="Genomic_DNA"/>
</dbReference>
<dbReference type="PANTHER" id="PTHR31752">
    <property type="entry name" value="AUXIN EFFLUX CARRIER COMPONENT 1B-RELATED"/>
    <property type="match status" value="1"/>
</dbReference>
<keyword evidence="5" id="KW-1133">Transmembrane helix</keyword>
<dbReference type="GO" id="GO:0005886">
    <property type="term" value="C:plasma membrane"/>
    <property type="evidence" value="ECO:0007669"/>
    <property type="project" value="TreeGrafter"/>
</dbReference>
<organism evidence="9 10">
    <name type="scientific">Zingiber officinale</name>
    <name type="common">Ginger</name>
    <name type="synonym">Amomum zingiber</name>
    <dbReference type="NCBI Taxonomy" id="94328"/>
    <lineage>
        <taxon>Eukaryota</taxon>
        <taxon>Viridiplantae</taxon>
        <taxon>Streptophyta</taxon>
        <taxon>Embryophyta</taxon>
        <taxon>Tracheophyta</taxon>
        <taxon>Spermatophyta</taxon>
        <taxon>Magnoliopsida</taxon>
        <taxon>Liliopsida</taxon>
        <taxon>Zingiberales</taxon>
        <taxon>Zingiberaceae</taxon>
        <taxon>Zingiber</taxon>
    </lineage>
</organism>
<reference evidence="9 10" key="1">
    <citation type="submission" date="2020-08" db="EMBL/GenBank/DDBJ databases">
        <title>Plant Genome Project.</title>
        <authorList>
            <person name="Zhang R.-G."/>
        </authorList>
    </citation>
    <scope>NUCLEOTIDE SEQUENCE [LARGE SCALE GENOMIC DNA]</scope>
    <source>
        <tissue evidence="9">Rhizome</tissue>
    </source>
</reference>
<keyword evidence="3" id="KW-0813">Transport</keyword>
<dbReference type="GO" id="GO:0009734">
    <property type="term" value="P:auxin-activated signaling pathway"/>
    <property type="evidence" value="ECO:0007669"/>
    <property type="project" value="UniProtKB-KW"/>
</dbReference>
<protein>
    <recommendedName>
        <fullName evidence="11">PIN-like protein</fullName>
    </recommendedName>
</protein>
<evidence type="ECO:0008006" key="11">
    <source>
        <dbReference type="Google" id="ProtNLM"/>
    </source>
</evidence>
<feature type="region of interest" description="Disordered" evidence="8">
    <location>
        <begin position="63"/>
        <end position="121"/>
    </location>
</feature>
<evidence type="ECO:0000313" key="10">
    <source>
        <dbReference type="Proteomes" id="UP000734854"/>
    </source>
</evidence>
<name>A0A8J5I168_ZINOF</name>
<comment type="caution">
    <text evidence="9">The sequence shown here is derived from an EMBL/GenBank/DDBJ whole genome shotgun (WGS) entry which is preliminary data.</text>
</comment>
<dbReference type="GO" id="GO:0005783">
    <property type="term" value="C:endoplasmic reticulum"/>
    <property type="evidence" value="ECO:0007669"/>
    <property type="project" value="TreeGrafter"/>
</dbReference>
<dbReference type="GO" id="GO:0009926">
    <property type="term" value="P:auxin polar transport"/>
    <property type="evidence" value="ECO:0007669"/>
    <property type="project" value="TreeGrafter"/>
</dbReference>
<evidence type="ECO:0000256" key="6">
    <source>
        <dbReference type="ARBA" id="ARBA00023136"/>
    </source>
</evidence>
<evidence type="ECO:0000256" key="7">
    <source>
        <dbReference type="ARBA" id="ARBA00023294"/>
    </source>
</evidence>
<evidence type="ECO:0000256" key="4">
    <source>
        <dbReference type="ARBA" id="ARBA00022692"/>
    </source>
</evidence>
<comment type="subcellular location">
    <subcellularLocation>
        <location evidence="1">Membrane</location>
        <topology evidence="1">Multi-pass membrane protein</topology>
    </subcellularLocation>
</comment>
<proteinExistence type="inferred from homology"/>
<dbReference type="GO" id="GO:0010329">
    <property type="term" value="F:auxin efflux transmembrane transporter activity"/>
    <property type="evidence" value="ECO:0007669"/>
    <property type="project" value="TreeGrafter"/>
</dbReference>
<feature type="compositionally biased region" description="Basic residues" evidence="8">
    <location>
        <begin position="63"/>
        <end position="73"/>
    </location>
</feature>
<keyword evidence="4" id="KW-0812">Transmembrane</keyword>
<dbReference type="InterPro" id="IPR004776">
    <property type="entry name" value="Mem_transp_PIN-like"/>
</dbReference>
<evidence type="ECO:0000256" key="8">
    <source>
        <dbReference type="SAM" id="MobiDB-lite"/>
    </source>
</evidence>
<feature type="compositionally biased region" description="Basic and acidic residues" evidence="8">
    <location>
        <begin position="109"/>
        <end position="121"/>
    </location>
</feature>
<dbReference type="Proteomes" id="UP000734854">
    <property type="component" value="Unassembled WGS sequence"/>
</dbReference>
<evidence type="ECO:0000256" key="5">
    <source>
        <dbReference type="ARBA" id="ARBA00022989"/>
    </source>
</evidence>
<dbReference type="Pfam" id="PF03547">
    <property type="entry name" value="Mem_trans"/>
    <property type="match status" value="1"/>
</dbReference>
<keyword evidence="7" id="KW-0927">Auxin signaling pathway</keyword>
<keyword evidence="10" id="KW-1185">Reference proteome</keyword>
<evidence type="ECO:0000256" key="3">
    <source>
        <dbReference type="ARBA" id="ARBA00022448"/>
    </source>
</evidence>
<gene>
    <name evidence="9" type="ORF">ZIOFF_015139</name>
</gene>
<evidence type="ECO:0000256" key="2">
    <source>
        <dbReference type="ARBA" id="ARBA00009177"/>
    </source>
</evidence>
<accession>A0A8J5I168</accession>
<evidence type="ECO:0000313" key="9">
    <source>
        <dbReference type="EMBL" id="KAG6525187.1"/>
    </source>
</evidence>
<dbReference type="InterPro" id="IPR051107">
    <property type="entry name" value="Auxin_Efflux_Carrier"/>
</dbReference>